<evidence type="ECO:0000256" key="2">
    <source>
        <dbReference type="ARBA" id="ARBA00005810"/>
    </source>
</evidence>
<dbReference type="SUPFAM" id="SSF55083">
    <property type="entry name" value="6-hydroxymethyl-7,8-dihydropterin pyrophosphokinase, HPPK"/>
    <property type="match status" value="1"/>
</dbReference>
<accession>A0A9D2HPT7</accession>
<comment type="similarity">
    <text evidence="2">Belongs to the HPPK family.</text>
</comment>
<gene>
    <name evidence="14" type="primary">folK</name>
    <name evidence="14" type="ORF">H9785_04360</name>
</gene>
<dbReference type="Pfam" id="PF01288">
    <property type="entry name" value="HPPK"/>
    <property type="match status" value="1"/>
</dbReference>
<evidence type="ECO:0000256" key="4">
    <source>
        <dbReference type="ARBA" id="ARBA00016218"/>
    </source>
</evidence>
<reference evidence="14" key="2">
    <citation type="submission" date="2021-04" db="EMBL/GenBank/DDBJ databases">
        <authorList>
            <person name="Gilroy R."/>
        </authorList>
    </citation>
    <scope>NUCLEOTIDE SEQUENCE</scope>
    <source>
        <strain evidence="14">ChiHecec1B25-7008</strain>
    </source>
</reference>
<dbReference type="InterPro" id="IPR035907">
    <property type="entry name" value="Hppk_sf"/>
</dbReference>
<sequence length="161" mass="18056">MKSEESSVHGDSSFSILHSSFNKYYLGLGTNLGDKEENLRTAVRLLEERVGKVTSLSAFYATEPWGFTSANAFLNAAAELHTSLSPLEVLARTQEIECMMGRRHKSVNGVYADRVIDIDLLLCFDASGALIRMNTKELTLPHPLMGQREFVMKPLREVFRD</sequence>
<organism evidence="14 15">
    <name type="scientific">Candidatus Bacteroides intestinavium</name>
    <dbReference type="NCBI Taxonomy" id="2838469"/>
    <lineage>
        <taxon>Bacteria</taxon>
        <taxon>Pseudomonadati</taxon>
        <taxon>Bacteroidota</taxon>
        <taxon>Bacteroidia</taxon>
        <taxon>Bacteroidales</taxon>
        <taxon>Bacteroidaceae</taxon>
        <taxon>Bacteroides</taxon>
    </lineage>
</organism>
<feature type="domain" description="7,8-dihydro-6-hydroxymethylpterin-pyrophosphokinase" evidence="13">
    <location>
        <begin position="25"/>
        <end position="158"/>
    </location>
</feature>
<name>A0A9D2HPT7_9BACE</name>
<evidence type="ECO:0000256" key="9">
    <source>
        <dbReference type="ARBA" id="ARBA00022909"/>
    </source>
</evidence>
<evidence type="ECO:0000256" key="8">
    <source>
        <dbReference type="ARBA" id="ARBA00022840"/>
    </source>
</evidence>
<keyword evidence="6" id="KW-0547">Nucleotide-binding</keyword>
<evidence type="ECO:0000259" key="13">
    <source>
        <dbReference type="Pfam" id="PF01288"/>
    </source>
</evidence>
<evidence type="ECO:0000256" key="11">
    <source>
        <dbReference type="ARBA" id="ARBA00029766"/>
    </source>
</evidence>
<keyword evidence="5 14" id="KW-0808">Transferase</keyword>
<comment type="pathway">
    <text evidence="1">Cofactor biosynthesis; tetrahydrofolate biosynthesis; 2-amino-4-hydroxy-6-hydroxymethyl-7,8-dihydropteridine diphosphate from 7,8-dihydroneopterin triphosphate: step 4/4.</text>
</comment>
<protein>
    <recommendedName>
        <fullName evidence="4">2-amino-4-hydroxy-6-hydroxymethyldihydropteridine pyrophosphokinase</fullName>
        <ecNumber evidence="3">2.7.6.3</ecNumber>
    </recommendedName>
    <alternativeName>
        <fullName evidence="11">6-hydroxymethyl-7,8-dihydropterin pyrophosphokinase</fullName>
    </alternativeName>
    <alternativeName>
        <fullName evidence="12">7,8-dihydro-6-hydroxymethylpterin-pyrophosphokinase</fullName>
    </alternativeName>
</protein>
<dbReference type="AlphaFoldDB" id="A0A9D2HPT7"/>
<dbReference type="GO" id="GO:0046656">
    <property type="term" value="P:folic acid biosynthetic process"/>
    <property type="evidence" value="ECO:0007669"/>
    <property type="project" value="UniProtKB-KW"/>
</dbReference>
<reference evidence="14" key="1">
    <citation type="journal article" date="2021" name="PeerJ">
        <title>Extensive microbial diversity within the chicken gut microbiome revealed by metagenomics and culture.</title>
        <authorList>
            <person name="Gilroy R."/>
            <person name="Ravi A."/>
            <person name="Getino M."/>
            <person name="Pursley I."/>
            <person name="Horton D.L."/>
            <person name="Alikhan N.F."/>
            <person name="Baker D."/>
            <person name="Gharbi K."/>
            <person name="Hall N."/>
            <person name="Watson M."/>
            <person name="Adriaenssens E.M."/>
            <person name="Foster-Nyarko E."/>
            <person name="Jarju S."/>
            <person name="Secka A."/>
            <person name="Antonio M."/>
            <person name="Oren A."/>
            <person name="Chaudhuri R.R."/>
            <person name="La Ragione R."/>
            <person name="Hildebrand F."/>
            <person name="Pallen M.J."/>
        </authorList>
    </citation>
    <scope>NUCLEOTIDE SEQUENCE</scope>
    <source>
        <strain evidence="14">ChiHecec1B25-7008</strain>
    </source>
</reference>
<evidence type="ECO:0000256" key="3">
    <source>
        <dbReference type="ARBA" id="ARBA00013253"/>
    </source>
</evidence>
<evidence type="ECO:0000256" key="12">
    <source>
        <dbReference type="ARBA" id="ARBA00033413"/>
    </source>
</evidence>
<dbReference type="NCBIfam" id="TIGR01498">
    <property type="entry name" value="folK"/>
    <property type="match status" value="1"/>
</dbReference>
<dbReference type="GO" id="GO:0016301">
    <property type="term" value="F:kinase activity"/>
    <property type="evidence" value="ECO:0007669"/>
    <property type="project" value="UniProtKB-KW"/>
</dbReference>
<evidence type="ECO:0000256" key="10">
    <source>
        <dbReference type="ARBA" id="ARBA00029409"/>
    </source>
</evidence>
<dbReference type="CDD" id="cd00483">
    <property type="entry name" value="HPPK"/>
    <property type="match status" value="1"/>
</dbReference>
<comment type="caution">
    <text evidence="14">The sequence shown here is derived from an EMBL/GenBank/DDBJ whole genome shotgun (WGS) entry which is preliminary data.</text>
</comment>
<evidence type="ECO:0000256" key="7">
    <source>
        <dbReference type="ARBA" id="ARBA00022777"/>
    </source>
</evidence>
<dbReference type="Gene3D" id="3.30.70.560">
    <property type="entry name" value="7,8-Dihydro-6-hydroxymethylpterin-pyrophosphokinase HPPK"/>
    <property type="match status" value="1"/>
</dbReference>
<dbReference type="PANTHER" id="PTHR43071">
    <property type="entry name" value="2-AMINO-4-HYDROXY-6-HYDROXYMETHYLDIHYDROPTERIDINE PYROPHOSPHOKINASE"/>
    <property type="match status" value="1"/>
</dbReference>
<dbReference type="Proteomes" id="UP000823860">
    <property type="component" value="Unassembled WGS sequence"/>
</dbReference>
<evidence type="ECO:0000313" key="15">
    <source>
        <dbReference type="Proteomes" id="UP000823860"/>
    </source>
</evidence>
<dbReference type="GO" id="GO:0003848">
    <property type="term" value="F:2-amino-4-hydroxy-6-hydroxymethyldihydropteridine diphosphokinase activity"/>
    <property type="evidence" value="ECO:0007669"/>
    <property type="project" value="UniProtKB-EC"/>
</dbReference>
<evidence type="ECO:0000313" key="14">
    <source>
        <dbReference type="EMBL" id="HJA83185.1"/>
    </source>
</evidence>
<dbReference type="EC" id="2.7.6.3" evidence="3"/>
<dbReference type="EMBL" id="DWZE01000057">
    <property type="protein sequence ID" value="HJA83185.1"/>
    <property type="molecule type" value="Genomic_DNA"/>
</dbReference>
<comment type="function">
    <text evidence="10">Catalyzes the transfer of pyrophosphate from adenosine triphosphate (ATP) to 6-hydroxymethyl-7,8-dihydropterin, an enzymatic step in folate biosynthesis pathway.</text>
</comment>
<proteinExistence type="inferred from homology"/>
<dbReference type="GO" id="GO:0005524">
    <property type="term" value="F:ATP binding"/>
    <property type="evidence" value="ECO:0007669"/>
    <property type="project" value="UniProtKB-KW"/>
</dbReference>
<keyword evidence="8" id="KW-0067">ATP-binding</keyword>
<evidence type="ECO:0000256" key="6">
    <source>
        <dbReference type="ARBA" id="ARBA00022741"/>
    </source>
</evidence>
<dbReference type="PANTHER" id="PTHR43071:SF1">
    <property type="entry name" value="2-AMINO-4-HYDROXY-6-HYDROXYMETHYLDIHYDROPTERIDINE PYROPHOSPHOKINASE"/>
    <property type="match status" value="1"/>
</dbReference>
<evidence type="ECO:0000256" key="5">
    <source>
        <dbReference type="ARBA" id="ARBA00022679"/>
    </source>
</evidence>
<dbReference type="InterPro" id="IPR000550">
    <property type="entry name" value="Hppk"/>
</dbReference>
<evidence type="ECO:0000256" key="1">
    <source>
        <dbReference type="ARBA" id="ARBA00005051"/>
    </source>
</evidence>
<keyword evidence="9" id="KW-0289">Folate biosynthesis</keyword>
<keyword evidence="7" id="KW-0418">Kinase</keyword>